<dbReference type="RefSeq" id="WP_195867603.1">
    <property type="nucleotide sequence ID" value="NZ_JADPKZ010000039.1"/>
</dbReference>
<dbReference type="GO" id="GO:0047324">
    <property type="term" value="F:phosphoenolpyruvate-glycerone phosphotransferase activity"/>
    <property type="evidence" value="ECO:0007669"/>
    <property type="project" value="UniProtKB-EC"/>
</dbReference>
<dbReference type="Gene3D" id="3.30.1180.20">
    <property type="entry name" value="Dihydroxyacetone kinase, domain 2"/>
    <property type="match status" value="1"/>
</dbReference>
<evidence type="ECO:0000259" key="1">
    <source>
        <dbReference type="PROSITE" id="PS51481"/>
    </source>
</evidence>
<accession>A0ABS0F3P8</accession>
<evidence type="ECO:0000313" key="3">
    <source>
        <dbReference type="Proteomes" id="UP000642910"/>
    </source>
</evidence>
<dbReference type="PANTHER" id="PTHR28629">
    <property type="entry name" value="TRIOKINASE/FMN CYCLASE"/>
    <property type="match status" value="1"/>
</dbReference>
<comment type="caution">
    <text evidence="2">The sequence shown here is derived from an EMBL/GenBank/DDBJ whole genome shotgun (WGS) entry which is preliminary data.</text>
</comment>
<dbReference type="Gene3D" id="3.40.50.10440">
    <property type="entry name" value="Dihydroxyacetone kinase, domain 1"/>
    <property type="match status" value="1"/>
</dbReference>
<dbReference type="Pfam" id="PF02733">
    <property type="entry name" value="Dak1"/>
    <property type="match status" value="1"/>
</dbReference>
<protein>
    <submittedName>
        <fullName evidence="2">Dihydroxyacetone kinase subunit DhaK</fullName>
        <ecNumber evidence="2">2.7.1.121</ecNumber>
    </submittedName>
</protein>
<name>A0ABS0F3P8_9BACL</name>
<dbReference type="SUPFAM" id="SSF82549">
    <property type="entry name" value="DAK1/DegV-like"/>
    <property type="match status" value="1"/>
</dbReference>
<dbReference type="EC" id="2.7.1.121" evidence="2"/>
<dbReference type="InterPro" id="IPR050861">
    <property type="entry name" value="Dihydroxyacetone_Kinase"/>
</dbReference>
<gene>
    <name evidence="2" type="primary">dhaK</name>
    <name evidence="2" type="ORF">IW967_08300</name>
</gene>
<keyword evidence="3" id="KW-1185">Reference proteome</keyword>
<feature type="domain" description="DhaK" evidence="1">
    <location>
        <begin position="7"/>
        <end position="326"/>
    </location>
</feature>
<dbReference type="NCBIfam" id="TIGR02363">
    <property type="entry name" value="dhaK1"/>
    <property type="match status" value="1"/>
</dbReference>
<organism evidence="2 3">
    <name type="scientific">Alicyclobacillus mali</name>
    <name type="common">ex Roth et al. 2021</name>
    <dbReference type="NCBI Taxonomy" id="1123961"/>
    <lineage>
        <taxon>Bacteria</taxon>
        <taxon>Bacillati</taxon>
        <taxon>Bacillota</taxon>
        <taxon>Bacilli</taxon>
        <taxon>Bacillales</taxon>
        <taxon>Alicyclobacillaceae</taxon>
        <taxon>Alicyclobacillus</taxon>
    </lineage>
</organism>
<dbReference type="InterPro" id="IPR012736">
    <property type="entry name" value="DhaK_1"/>
</dbReference>
<keyword evidence="2" id="KW-0418">Kinase</keyword>
<dbReference type="PANTHER" id="PTHR28629:SF4">
    <property type="entry name" value="TRIOKINASE_FMN CYCLASE"/>
    <property type="match status" value="1"/>
</dbReference>
<dbReference type="PROSITE" id="PS51481">
    <property type="entry name" value="DHAK"/>
    <property type="match status" value="1"/>
</dbReference>
<keyword evidence="2" id="KW-0808">Transferase</keyword>
<reference evidence="2 3" key="1">
    <citation type="submission" date="2020-11" db="EMBL/GenBank/DDBJ databases">
        <title>Genomic insight of Alicyclobacillus mali FL 18 reveals a new arsenic-resistant strain, with potential in environmental biotechnology.</title>
        <authorList>
            <person name="Fiorentino G."/>
            <person name="Gallo G."/>
            <person name="Aulitto M."/>
        </authorList>
    </citation>
    <scope>NUCLEOTIDE SEQUENCE [LARGE SCALE GENOMIC DNA]</scope>
    <source>
        <strain evidence="2 3">FL 18</strain>
    </source>
</reference>
<dbReference type="EMBL" id="JADPKZ010000039">
    <property type="protein sequence ID" value="MBF8377864.1"/>
    <property type="molecule type" value="Genomic_DNA"/>
</dbReference>
<sequence>MNILHPNPDRLVTDMLDGFVRSHPGLARLPGTQVIVRSQLDQKVGLVSGGGSGHEPAHAGYVGYGMLDAAVAGQIFTSPTPNEVLNAIRAVDRGLGVLLIIKNYTGDVMNFEMAAELAQDEGIAVEKVIVADDVAVENSTFTIGRRGVAGTVFVHKIAGASAQRGDSLQEVKRIADKVAARVFSMGLALSPCILPTTGKPSFDLPAGEVEIGIGIHGEPGVRRGSIAPLTELVDMLIDRVAAESSLQKSDEVALMINGMGATPLAELGVCAHHAMARLDQIGVKIHKSLLGEYMTSLNMAGFSITVLKLDSELKSLLDETTHAPAWR</sequence>
<dbReference type="Proteomes" id="UP000642910">
    <property type="component" value="Unassembled WGS sequence"/>
</dbReference>
<dbReference type="InterPro" id="IPR004006">
    <property type="entry name" value="DhaK_dom"/>
</dbReference>
<proteinExistence type="predicted"/>
<evidence type="ECO:0000313" key="2">
    <source>
        <dbReference type="EMBL" id="MBF8377864.1"/>
    </source>
</evidence>